<dbReference type="KEGG" id="eac:EAL2_c11860"/>
<dbReference type="AlphaFoldDB" id="W8U6D2"/>
<dbReference type="Proteomes" id="UP000019591">
    <property type="component" value="Chromosome"/>
</dbReference>
<sequence length="174" mass="19814">MLNISLGELKSRELDIVYLDFEEKIDSIDVDGRRVKVTSPVKVEGSIANTDEGMYLDCRITTVIEDSCSRCLKNMQVEIDAQAQGFLVHKDEEEEALEGEEDVFLYEGEMLNFHNIIRDTIIISMPQKLLCSEECKGICPGCGVDLNIEECKCSKEQTDERLIDPRFEKLKDLL</sequence>
<proteinExistence type="predicted"/>
<name>W8U6D2_PEPAC</name>
<dbReference type="STRING" id="1286171.EAL2_c11860"/>
<dbReference type="EMBL" id="CP007452">
    <property type="protein sequence ID" value="AHM56481.1"/>
    <property type="molecule type" value="Genomic_DNA"/>
</dbReference>
<accession>W8U6D2</accession>
<dbReference type="InterPro" id="IPR003772">
    <property type="entry name" value="YceD"/>
</dbReference>
<protein>
    <recommendedName>
        <fullName evidence="3">DUF177 domain-containing protein</fullName>
    </recommendedName>
</protein>
<evidence type="ECO:0000313" key="2">
    <source>
        <dbReference type="Proteomes" id="UP000019591"/>
    </source>
</evidence>
<organism evidence="1 2">
    <name type="scientific">Peptoclostridium acidaminophilum DSM 3953</name>
    <dbReference type="NCBI Taxonomy" id="1286171"/>
    <lineage>
        <taxon>Bacteria</taxon>
        <taxon>Bacillati</taxon>
        <taxon>Bacillota</taxon>
        <taxon>Clostridia</taxon>
        <taxon>Peptostreptococcales</taxon>
        <taxon>Peptoclostridiaceae</taxon>
        <taxon>Peptoclostridium</taxon>
    </lineage>
</organism>
<dbReference type="RefSeq" id="WP_025435482.1">
    <property type="nucleotide sequence ID" value="NZ_CP007452.1"/>
</dbReference>
<dbReference type="HOGENOM" id="CLU_100236_1_1_9"/>
<dbReference type="PANTHER" id="PTHR34374">
    <property type="entry name" value="LARGE RIBOSOMAL RNA SUBUNIT ACCUMULATION PROTEIN YCED HOMOLOG 1, CHLOROPLASTIC"/>
    <property type="match status" value="1"/>
</dbReference>
<dbReference type="PANTHER" id="PTHR34374:SF1">
    <property type="entry name" value="LARGE RIBOSOMAL RNA SUBUNIT ACCUMULATION PROTEIN YCED HOMOLOG 1, CHLOROPLASTIC"/>
    <property type="match status" value="1"/>
</dbReference>
<evidence type="ECO:0000313" key="1">
    <source>
        <dbReference type="EMBL" id="AHM56481.1"/>
    </source>
</evidence>
<dbReference type="Pfam" id="PF02620">
    <property type="entry name" value="YceD"/>
    <property type="match status" value="1"/>
</dbReference>
<gene>
    <name evidence="1" type="ORF">EAL2_c11860</name>
</gene>
<evidence type="ECO:0008006" key="3">
    <source>
        <dbReference type="Google" id="ProtNLM"/>
    </source>
</evidence>
<dbReference type="OrthoDB" id="9790372at2"/>
<keyword evidence="2" id="KW-1185">Reference proteome</keyword>
<reference evidence="1 2" key="1">
    <citation type="journal article" date="2014" name="Genome Announc.">
        <title>Complete Genome Sequence of Amino Acid-Utilizing Eubacterium acidaminophilum al-2 (DSM 3953).</title>
        <authorList>
            <person name="Poehlein A."/>
            <person name="Andreesen J.R."/>
            <person name="Daniel R."/>
        </authorList>
    </citation>
    <scope>NUCLEOTIDE SEQUENCE [LARGE SCALE GENOMIC DNA]</scope>
    <source>
        <strain evidence="1 2">DSM 3953</strain>
    </source>
</reference>
<dbReference type="PATRIC" id="fig|1286171.3.peg.1134"/>
<dbReference type="eggNOG" id="COG1399">
    <property type="taxonomic scope" value="Bacteria"/>
</dbReference>